<dbReference type="PANTHER" id="PTHR34199">
    <property type="entry name" value="NUMOD3 MOTIF FAMILY PROTEIN, EXPRESSED"/>
    <property type="match status" value="1"/>
</dbReference>
<feature type="compositionally biased region" description="Basic residues" evidence="2">
    <location>
        <begin position="9"/>
        <end position="20"/>
    </location>
</feature>
<dbReference type="PANTHER" id="PTHR34199:SF2">
    <property type="entry name" value="NUMOD3 MOTIF FAMILY PROTEIN, EXPRESSED"/>
    <property type="match status" value="1"/>
</dbReference>
<dbReference type="RefSeq" id="XP_011072706.2">
    <property type="nucleotide sequence ID" value="XM_011074404.2"/>
</dbReference>
<evidence type="ECO:0000313" key="4">
    <source>
        <dbReference type="RefSeq" id="XP_011072706.2"/>
    </source>
</evidence>
<feature type="coiled-coil region" evidence="1">
    <location>
        <begin position="133"/>
        <end position="160"/>
    </location>
</feature>
<feature type="compositionally biased region" description="Basic and acidic residues" evidence="2">
    <location>
        <begin position="81"/>
        <end position="95"/>
    </location>
</feature>
<name>A0A6I9SRA3_SESIN</name>
<accession>A0A6I9SRA3</accession>
<sequence length="355" mass="39590">LQIVEQRKTKPRPKGSRRAPKSAEQKRKISEAIAAKWADPEYRNRVCSALAKFHGIAEGAERKPRRRPSADGQTQKRSLRKKDETNDPAKHETKTRVQSIRSKRRRTPSYKDPLASTKLEMLKDIRAQRTAAMNKKNEAITRAKMLIAEAEKAAKALELAAKKSPLAQASLTESRMLIAEAIQLIESIEHEDRISSENEENSTEPASHLEEDIDSDSQDLEVIKHTKVNGVHSSSAPVIETGDLSFNKFVLPDMVNGNSVSSCSSNILKTEENLHQTSPNDPLSLDLGSMVKHSNFTKNLADHKQNVNGNSEHTQKPSVNGVEFYSANAQVPEKQVNITKKWVRGRLIEVAVKEA</sequence>
<dbReference type="OrthoDB" id="1935413at2759"/>
<organism evidence="3 4">
    <name type="scientific">Sesamum indicum</name>
    <name type="common">Oriental sesame</name>
    <name type="synonym">Sesamum orientale</name>
    <dbReference type="NCBI Taxonomy" id="4182"/>
    <lineage>
        <taxon>Eukaryota</taxon>
        <taxon>Viridiplantae</taxon>
        <taxon>Streptophyta</taxon>
        <taxon>Embryophyta</taxon>
        <taxon>Tracheophyta</taxon>
        <taxon>Spermatophyta</taxon>
        <taxon>Magnoliopsida</taxon>
        <taxon>eudicotyledons</taxon>
        <taxon>Gunneridae</taxon>
        <taxon>Pentapetalae</taxon>
        <taxon>asterids</taxon>
        <taxon>lamiids</taxon>
        <taxon>Lamiales</taxon>
        <taxon>Pedaliaceae</taxon>
        <taxon>Sesamum</taxon>
    </lineage>
</organism>
<dbReference type="GeneID" id="105157888"/>
<keyword evidence="3" id="KW-1185">Reference proteome</keyword>
<feature type="region of interest" description="Disordered" evidence="2">
    <location>
        <begin position="1"/>
        <end position="27"/>
    </location>
</feature>
<dbReference type="InParanoid" id="A0A6I9SRA3"/>
<dbReference type="AlphaFoldDB" id="A0A6I9SRA3"/>
<evidence type="ECO:0000313" key="3">
    <source>
        <dbReference type="Proteomes" id="UP000504604"/>
    </source>
</evidence>
<gene>
    <name evidence="4" type="primary">LOC105157888</name>
</gene>
<reference evidence="4" key="1">
    <citation type="submission" date="2025-08" db="UniProtKB">
        <authorList>
            <consortium name="RefSeq"/>
        </authorList>
    </citation>
    <scope>IDENTIFICATION</scope>
</reference>
<feature type="region of interest" description="Disordered" evidence="2">
    <location>
        <begin position="190"/>
        <end position="212"/>
    </location>
</feature>
<proteinExistence type="predicted"/>
<feature type="non-terminal residue" evidence="4">
    <location>
        <position position="1"/>
    </location>
</feature>
<protein>
    <submittedName>
        <fullName evidence="4">Uncharacterized protein LOC105157888</fullName>
    </submittedName>
</protein>
<keyword evidence="1" id="KW-0175">Coiled coil</keyword>
<evidence type="ECO:0000256" key="2">
    <source>
        <dbReference type="SAM" id="MobiDB-lite"/>
    </source>
</evidence>
<evidence type="ECO:0000256" key="1">
    <source>
        <dbReference type="SAM" id="Coils"/>
    </source>
</evidence>
<dbReference type="Proteomes" id="UP000504604">
    <property type="component" value="Linkage group LG3"/>
</dbReference>
<dbReference type="KEGG" id="sind:105157888"/>
<feature type="region of interest" description="Disordered" evidence="2">
    <location>
        <begin position="55"/>
        <end position="115"/>
    </location>
</feature>